<proteinExistence type="predicted"/>
<sequence>MLISQITQHNGGGRHWVRHPDEAGGQPDDEARDRRMGEMKGGANYNLDEVGGAPVDNETNKDCPSTGSEGQGAVEQHHRWKGWEGQGGGAALRRPQSRSSVTGDIVRMVI</sequence>
<reference evidence="2 3" key="1">
    <citation type="journal article" date="2012" name="Plant Cell">
        <title>Genome comparison of barley and maize smut fungi reveals targeted loss of RNA silencing components and species-specific presence of transposable elements.</title>
        <authorList>
            <person name="Laurie J.D."/>
            <person name="Ali S."/>
            <person name="Linning R."/>
            <person name="Mannhaupt G."/>
            <person name="Wong P."/>
            <person name="Gueldener U."/>
            <person name="Muensterkoetter M."/>
            <person name="Moore R."/>
            <person name="Kahmann R."/>
            <person name="Bakkeren G."/>
            <person name="Schirawski J."/>
        </authorList>
    </citation>
    <scope>NUCLEOTIDE SEQUENCE [LARGE SCALE GENOMIC DNA]</scope>
    <source>
        <strain evidence="3">Uh4875-4</strain>
    </source>
</reference>
<organism evidence="2 3">
    <name type="scientific">Ustilago hordei</name>
    <name type="common">Barley covered smut fungus</name>
    <dbReference type="NCBI Taxonomy" id="120017"/>
    <lineage>
        <taxon>Eukaryota</taxon>
        <taxon>Fungi</taxon>
        <taxon>Dikarya</taxon>
        <taxon>Basidiomycota</taxon>
        <taxon>Ustilaginomycotina</taxon>
        <taxon>Ustilaginomycetes</taxon>
        <taxon>Ustilaginales</taxon>
        <taxon>Ustilaginaceae</taxon>
        <taxon>Ustilago</taxon>
    </lineage>
</organism>
<dbReference type="EMBL" id="CAGI01000041">
    <property type="protein sequence ID" value="CCF47965.1"/>
    <property type="molecule type" value="Genomic_DNA"/>
</dbReference>
<evidence type="ECO:0000313" key="3">
    <source>
        <dbReference type="Proteomes" id="UP000006174"/>
    </source>
</evidence>
<feature type="region of interest" description="Disordered" evidence="1">
    <location>
        <begin position="1"/>
        <end position="103"/>
    </location>
</feature>
<dbReference type="Proteomes" id="UP000006174">
    <property type="component" value="Unassembled WGS sequence"/>
</dbReference>
<evidence type="ECO:0000256" key="1">
    <source>
        <dbReference type="SAM" id="MobiDB-lite"/>
    </source>
</evidence>
<dbReference type="AlphaFoldDB" id="I2FM22"/>
<dbReference type="HOGENOM" id="CLU_2172936_0_0_1"/>
<feature type="compositionally biased region" description="Basic and acidic residues" evidence="1">
    <location>
        <begin position="29"/>
        <end position="38"/>
    </location>
</feature>
<evidence type="ECO:0000313" key="2">
    <source>
        <dbReference type="EMBL" id="CCF47965.1"/>
    </source>
</evidence>
<gene>
    <name evidence="2" type="ORF">UHOR_12349</name>
</gene>
<comment type="caution">
    <text evidence="2">The sequence shown here is derived from an EMBL/GenBank/DDBJ whole genome shotgun (WGS) entry which is preliminary data.</text>
</comment>
<protein>
    <submittedName>
        <fullName evidence="2">Uncharacterized protein</fullName>
    </submittedName>
</protein>
<name>I2FM22_USTHO</name>
<keyword evidence="3" id="KW-1185">Reference proteome</keyword>
<accession>I2FM22</accession>